<name>A0A221K1E4_9RHOB</name>
<evidence type="ECO:0000256" key="1">
    <source>
        <dbReference type="SAM" id="MobiDB-lite"/>
    </source>
</evidence>
<sequence length="177" mass="18941">MLDILVAIIAMAGGGDDAPPPKVSATPPPAIDRMAGADETRGNPTPTLRPDLVAEEQVATGKFLTALEVKPILTATKSSWVAVRDYNGQDLVYVTHLWSWRCGLLQIEMALNGGAMEVWPMPACHLDSNAPAAITDADGLPYRVFAAGSVQQLDVRITYDDLSVDTISVERKAVLMP</sequence>
<protein>
    <submittedName>
        <fullName evidence="2">Uncharacterized protein</fullName>
    </submittedName>
</protein>
<dbReference type="OrthoDB" id="9816009at2"/>
<feature type="compositionally biased region" description="Pro residues" evidence="1">
    <location>
        <begin position="18"/>
        <end position="30"/>
    </location>
</feature>
<dbReference type="KEGG" id="spse:SULPSESMR1_01986"/>
<feature type="region of interest" description="Disordered" evidence="1">
    <location>
        <begin position="17"/>
        <end position="49"/>
    </location>
</feature>
<dbReference type="RefSeq" id="WP_089420648.1">
    <property type="nucleotide sequence ID" value="NZ_CP022415.1"/>
</dbReference>
<proteinExistence type="predicted"/>
<dbReference type="EMBL" id="CP022415">
    <property type="protein sequence ID" value="ASM72791.1"/>
    <property type="molecule type" value="Genomic_DNA"/>
</dbReference>
<evidence type="ECO:0000313" key="2">
    <source>
        <dbReference type="EMBL" id="ASM72791.1"/>
    </source>
</evidence>
<reference evidence="2 3" key="1">
    <citation type="submission" date="2017-07" db="EMBL/GenBank/DDBJ databases">
        <title>Genome Sequence of Sulfitobacter pseudonitzschiae Strain SMR1 Isolated from a culture of the Diatom Skeletonema marinoi.</title>
        <authorList>
            <person name="Topel M."/>
            <person name="Pinder M.I.M."/>
            <person name="Johansson O.N."/>
            <person name="Kourtchenko O."/>
            <person name="Godhe A."/>
            <person name="Clarke A.K."/>
        </authorList>
    </citation>
    <scope>NUCLEOTIDE SEQUENCE [LARGE SCALE GENOMIC DNA]</scope>
    <source>
        <strain evidence="2 3">SMR1</strain>
    </source>
</reference>
<gene>
    <name evidence="2" type="ORF">SULPSESMR1_01986</name>
</gene>
<keyword evidence="3" id="KW-1185">Reference proteome</keyword>
<dbReference type="Proteomes" id="UP000199754">
    <property type="component" value="Chromosome"/>
</dbReference>
<accession>A0A221K1E4</accession>
<dbReference type="AlphaFoldDB" id="A0A221K1E4"/>
<organism evidence="2 3">
    <name type="scientific">Pseudosulfitobacter pseudonitzschiae</name>
    <dbReference type="NCBI Taxonomy" id="1402135"/>
    <lineage>
        <taxon>Bacteria</taxon>
        <taxon>Pseudomonadati</taxon>
        <taxon>Pseudomonadota</taxon>
        <taxon>Alphaproteobacteria</taxon>
        <taxon>Rhodobacterales</taxon>
        <taxon>Roseobacteraceae</taxon>
        <taxon>Pseudosulfitobacter</taxon>
    </lineage>
</organism>
<evidence type="ECO:0000313" key="3">
    <source>
        <dbReference type="Proteomes" id="UP000199754"/>
    </source>
</evidence>